<sequence>MASSTTADLESAVLRSIVGVAQAEPGTEPAINRPLFYAVCTGSLVVVACLVVVVFWYGVLTDPREMLLRAVSGGGVVAVAAVTPVVNSYAGVPQTHQPSGQWNDSSDSVATLPDNSPLGSIIGRYVPRELLDNGTDDSQLPTPV</sequence>
<keyword evidence="1" id="KW-1133">Transmembrane helix</keyword>
<keyword evidence="3" id="KW-1185">Reference proteome</keyword>
<name>A0AAQ4FMY4_AMBAM</name>
<gene>
    <name evidence="2" type="ORF">V5799_021554</name>
</gene>
<accession>A0AAQ4FMY4</accession>
<evidence type="ECO:0000313" key="3">
    <source>
        <dbReference type="Proteomes" id="UP001321473"/>
    </source>
</evidence>
<keyword evidence="1" id="KW-0812">Transmembrane</keyword>
<dbReference type="EMBL" id="JARKHS020000572">
    <property type="protein sequence ID" value="KAK8788667.1"/>
    <property type="molecule type" value="Genomic_DNA"/>
</dbReference>
<protein>
    <submittedName>
        <fullName evidence="2">Uncharacterized protein</fullName>
    </submittedName>
</protein>
<dbReference type="Proteomes" id="UP001321473">
    <property type="component" value="Unassembled WGS sequence"/>
</dbReference>
<evidence type="ECO:0000256" key="1">
    <source>
        <dbReference type="SAM" id="Phobius"/>
    </source>
</evidence>
<keyword evidence="1" id="KW-0472">Membrane</keyword>
<comment type="caution">
    <text evidence="2">The sequence shown here is derived from an EMBL/GenBank/DDBJ whole genome shotgun (WGS) entry which is preliminary data.</text>
</comment>
<proteinExistence type="predicted"/>
<organism evidence="2 3">
    <name type="scientific">Amblyomma americanum</name>
    <name type="common">Lone star tick</name>
    <dbReference type="NCBI Taxonomy" id="6943"/>
    <lineage>
        <taxon>Eukaryota</taxon>
        <taxon>Metazoa</taxon>
        <taxon>Ecdysozoa</taxon>
        <taxon>Arthropoda</taxon>
        <taxon>Chelicerata</taxon>
        <taxon>Arachnida</taxon>
        <taxon>Acari</taxon>
        <taxon>Parasitiformes</taxon>
        <taxon>Ixodida</taxon>
        <taxon>Ixodoidea</taxon>
        <taxon>Ixodidae</taxon>
        <taxon>Amblyomminae</taxon>
        <taxon>Amblyomma</taxon>
    </lineage>
</organism>
<evidence type="ECO:0000313" key="2">
    <source>
        <dbReference type="EMBL" id="KAK8788667.1"/>
    </source>
</evidence>
<reference evidence="2 3" key="1">
    <citation type="journal article" date="2023" name="Arcadia Sci">
        <title>De novo assembly of a long-read Amblyomma americanum tick genome.</title>
        <authorList>
            <person name="Chou S."/>
            <person name="Poskanzer K.E."/>
            <person name="Rollins M."/>
            <person name="Thuy-Boun P.S."/>
        </authorList>
    </citation>
    <scope>NUCLEOTIDE SEQUENCE [LARGE SCALE GENOMIC DNA]</scope>
    <source>
        <strain evidence="2">F_SG_1</strain>
        <tissue evidence="2">Salivary glands</tissue>
    </source>
</reference>
<dbReference type="AlphaFoldDB" id="A0AAQ4FMY4"/>
<feature type="transmembrane region" description="Helical" evidence="1">
    <location>
        <begin position="35"/>
        <end position="59"/>
    </location>
</feature>